<feature type="transmembrane region" description="Helical" evidence="9">
    <location>
        <begin position="117"/>
        <end position="139"/>
    </location>
</feature>
<feature type="transmembrane region" description="Helical" evidence="9">
    <location>
        <begin position="178"/>
        <end position="201"/>
    </location>
</feature>
<protein>
    <submittedName>
        <fullName evidence="11">DHA2 family efflux MFS transporter permease subunit</fullName>
    </submittedName>
</protein>
<keyword evidence="7 9" id="KW-0472">Membrane</keyword>
<feature type="transmembrane region" description="Helical" evidence="9">
    <location>
        <begin position="409"/>
        <end position="430"/>
    </location>
</feature>
<gene>
    <name evidence="11" type="ORF">ACFP3V_18755</name>
</gene>
<dbReference type="PROSITE" id="PS50850">
    <property type="entry name" value="MFS"/>
    <property type="match status" value="1"/>
</dbReference>
<dbReference type="Gene3D" id="1.20.1250.20">
    <property type="entry name" value="MFS general substrate transporter like domains"/>
    <property type="match status" value="1"/>
</dbReference>
<keyword evidence="12" id="KW-1185">Reference proteome</keyword>
<evidence type="ECO:0000259" key="10">
    <source>
        <dbReference type="PROSITE" id="PS50850"/>
    </source>
</evidence>
<dbReference type="Gene3D" id="1.20.1720.10">
    <property type="entry name" value="Multidrug resistance protein D"/>
    <property type="match status" value="1"/>
</dbReference>
<feature type="transmembrane region" description="Helical" evidence="9">
    <location>
        <begin position="442"/>
        <end position="460"/>
    </location>
</feature>
<comment type="caution">
    <text evidence="11">The sequence shown here is derived from an EMBL/GenBank/DDBJ whole genome shotgun (WGS) entry which is preliminary data.</text>
</comment>
<feature type="transmembrane region" description="Helical" evidence="9">
    <location>
        <begin position="213"/>
        <end position="231"/>
    </location>
</feature>
<dbReference type="Proteomes" id="UP001596174">
    <property type="component" value="Unassembled WGS sequence"/>
</dbReference>
<comment type="subcellular location">
    <subcellularLocation>
        <location evidence="1">Cell membrane</location>
        <topology evidence="1">Multi-pass membrane protein</topology>
    </subcellularLocation>
</comment>
<feature type="transmembrane region" description="Helical" evidence="9">
    <location>
        <begin position="337"/>
        <end position="358"/>
    </location>
</feature>
<dbReference type="PANTHER" id="PTHR42718:SF9">
    <property type="entry name" value="MAJOR FACILITATOR SUPERFAMILY MULTIDRUG TRANSPORTER MFSC"/>
    <property type="match status" value="1"/>
</dbReference>
<dbReference type="InterPro" id="IPR004638">
    <property type="entry name" value="EmrB-like"/>
</dbReference>
<keyword evidence="3" id="KW-0813">Transport</keyword>
<evidence type="ECO:0000313" key="11">
    <source>
        <dbReference type="EMBL" id="MFC5909250.1"/>
    </source>
</evidence>
<reference evidence="12" key="1">
    <citation type="journal article" date="2019" name="Int. J. Syst. Evol. Microbiol.">
        <title>The Global Catalogue of Microorganisms (GCM) 10K type strain sequencing project: providing services to taxonomists for standard genome sequencing and annotation.</title>
        <authorList>
            <consortium name="The Broad Institute Genomics Platform"/>
            <consortium name="The Broad Institute Genome Sequencing Center for Infectious Disease"/>
            <person name="Wu L."/>
            <person name="Ma J."/>
        </authorList>
    </citation>
    <scope>NUCLEOTIDE SEQUENCE [LARGE SCALE GENOMIC DNA]</scope>
    <source>
        <strain evidence="12">JCM 4816</strain>
    </source>
</reference>
<feature type="transmembrane region" description="Helical" evidence="9">
    <location>
        <begin position="21"/>
        <end position="44"/>
    </location>
</feature>
<evidence type="ECO:0000256" key="5">
    <source>
        <dbReference type="ARBA" id="ARBA00022692"/>
    </source>
</evidence>
<dbReference type="SUPFAM" id="SSF103473">
    <property type="entry name" value="MFS general substrate transporter"/>
    <property type="match status" value="1"/>
</dbReference>
<evidence type="ECO:0000256" key="1">
    <source>
        <dbReference type="ARBA" id="ARBA00004651"/>
    </source>
</evidence>
<dbReference type="NCBIfam" id="TIGR00711">
    <property type="entry name" value="efflux_EmrB"/>
    <property type="match status" value="1"/>
</dbReference>
<sequence length="480" mass="48998">MNTRTTTARSAGGTAPRDGQPGLYATAAVVVLGSLMSVVDTTVVTTALPSLARQFHAPLAQLQFVSSGYTLALATVIPVTAWGIARFGAKRLYLTALVVFALGSALAGLAWDLPSLVAFRVVQGLGGGLLMPVGMTLVIRAAGGERTGRAMSLMGIPVLIGPLAGPPLGGWLVDTASWHWAFFVNLPVAAVAVPLAARLLASERPTGAGRLDITGLLLLSPGLALLVYGLSRHGAPLPTVAGAALTAWFARHALRAERPLLDLRLLAQRRFAAAVGAQVLFVAAYFGSMILLPLYYQGLRGFTPTHAGLLGVPQALATGITMQLSGRLADRVPAGRIVPVGIGLAATGFLAFTLQVTADVPVGHLQLAQVVMGVGVGLTMMPNLAGATREVAPAQVPMAATTLNILQQVAATAGTALLGVLLAAAAGAGPGAVPDADGFRHTYGWAVALMAAALLPALLLPRGRRDGPRGVTDQAGPSQT</sequence>
<dbReference type="PRINTS" id="PR01036">
    <property type="entry name" value="TCRTETB"/>
</dbReference>
<dbReference type="EMBL" id="JBHSQJ010000075">
    <property type="protein sequence ID" value="MFC5909250.1"/>
    <property type="molecule type" value="Genomic_DNA"/>
</dbReference>
<feature type="domain" description="Major facilitator superfamily (MFS) profile" evidence="10">
    <location>
        <begin position="26"/>
        <end position="464"/>
    </location>
</feature>
<dbReference type="InterPro" id="IPR011701">
    <property type="entry name" value="MFS"/>
</dbReference>
<evidence type="ECO:0000256" key="7">
    <source>
        <dbReference type="ARBA" id="ARBA00023136"/>
    </source>
</evidence>
<evidence type="ECO:0000313" key="12">
    <source>
        <dbReference type="Proteomes" id="UP001596174"/>
    </source>
</evidence>
<keyword evidence="6 9" id="KW-1133">Transmembrane helix</keyword>
<keyword evidence="5 9" id="KW-0812">Transmembrane</keyword>
<evidence type="ECO:0000256" key="4">
    <source>
        <dbReference type="ARBA" id="ARBA00022475"/>
    </source>
</evidence>
<feature type="transmembrane region" description="Helical" evidence="9">
    <location>
        <begin position="275"/>
        <end position="295"/>
    </location>
</feature>
<feature type="transmembrane region" description="Helical" evidence="9">
    <location>
        <begin position="92"/>
        <end position="111"/>
    </location>
</feature>
<evidence type="ECO:0000256" key="6">
    <source>
        <dbReference type="ARBA" id="ARBA00022989"/>
    </source>
</evidence>
<proteinExistence type="inferred from homology"/>
<organism evidence="11 12">
    <name type="scientific">Streptacidiphilus monticola</name>
    <dbReference type="NCBI Taxonomy" id="2161674"/>
    <lineage>
        <taxon>Bacteria</taxon>
        <taxon>Bacillati</taxon>
        <taxon>Actinomycetota</taxon>
        <taxon>Actinomycetes</taxon>
        <taxon>Kitasatosporales</taxon>
        <taxon>Streptomycetaceae</taxon>
        <taxon>Streptacidiphilus</taxon>
    </lineage>
</organism>
<feature type="transmembrane region" description="Helical" evidence="9">
    <location>
        <begin position="370"/>
        <end position="388"/>
    </location>
</feature>
<keyword evidence="4" id="KW-1003">Cell membrane</keyword>
<comment type="similarity">
    <text evidence="2">Belongs to the major facilitator superfamily. EmrB family.</text>
</comment>
<feature type="transmembrane region" description="Helical" evidence="9">
    <location>
        <begin position="151"/>
        <end position="172"/>
    </location>
</feature>
<name>A0ABW1G5P1_9ACTN</name>
<dbReference type="Pfam" id="PF07690">
    <property type="entry name" value="MFS_1"/>
    <property type="match status" value="1"/>
</dbReference>
<keyword evidence="8" id="KW-0046">Antibiotic resistance</keyword>
<dbReference type="InterPro" id="IPR036259">
    <property type="entry name" value="MFS_trans_sf"/>
</dbReference>
<dbReference type="InterPro" id="IPR020846">
    <property type="entry name" value="MFS_dom"/>
</dbReference>
<evidence type="ECO:0000256" key="3">
    <source>
        <dbReference type="ARBA" id="ARBA00022448"/>
    </source>
</evidence>
<accession>A0ABW1G5P1</accession>
<evidence type="ECO:0000256" key="9">
    <source>
        <dbReference type="SAM" id="Phobius"/>
    </source>
</evidence>
<feature type="transmembrane region" description="Helical" evidence="9">
    <location>
        <begin position="64"/>
        <end position="85"/>
    </location>
</feature>
<evidence type="ECO:0000256" key="2">
    <source>
        <dbReference type="ARBA" id="ARBA00008537"/>
    </source>
</evidence>
<dbReference type="PANTHER" id="PTHR42718">
    <property type="entry name" value="MAJOR FACILITATOR SUPERFAMILY MULTIDRUG TRANSPORTER MFSC"/>
    <property type="match status" value="1"/>
</dbReference>
<evidence type="ECO:0000256" key="8">
    <source>
        <dbReference type="ARBA" id="ARBA00023251"/>
    </source>
</evidence>
<dbReference type="RefSeq" id="WP_380584868.1">
    <property type="nucleotide sequence ID" value="NZ_JBHSQJ010000075.1"/>
</dbReference>